<dbReference type="HOGENOM" id="CLU_1195240_0_0_1"/>
<feature type="compositionally biased region" description="Polar residues" evidence="1">
    <location>
        <begin position="223"/>
        <end position="232"/>
    </location>
</feature>
<feature type="region of interest" description="Disordered" evidence="1">
    <location>
        <begin position="188"/>
        <end position="232"/>
    </location>
</feature>
<keyword evidence="2" id="KW-0472">Membrane</keyword>
<dbReference type="KEGG" id="pfy:PFICI_07013"/>
<evidence type="ECO:0000256" key="2">
    <source>
        <dbReference type="SAM" id="Phobius"/>
    </source>
</evidence>
<evidence type="ECO:0000313" key="4">
    <source>
        <dbReference type="Proteomes" id="UP000030651"/>
    </source>
</evidence>
<evidence type="ECO:0000313" key="3">
    <source>
        <dbReference type="EMBL" id="ETS82011.1"/>
    </source>
</evidence>
<dbReference type="Proteomes" id="UP000030651">
    <property type="component" value="Unassembled WGS sequence"/>
</dbReference>
<organism evidence="3 4">
    <name type="scientific">Pestalotiopsis fici (strain W106-1 / CGMCC3.15140)</name>
    <dbReference type="NCBI Taxonomy" id="1229662"/>
    <lineage>
        <taxon>Eukaryota</taxon>
        <taxon>Fungi</taxon>
        <taxon>Dikarya</taxon>
        <taxon>Ascomycota</taxon>
        <taxon>Pezizomycotina</taxon>
        <taxon>Sordariomycetes</taxon>
        <taxon>Xylariomycetidae</taxon>
        <taxon>Amphisphaeriales</taxon>
        <taxon>Sporocadaceae</taxon>
        <taxon>Pestalotiopsis</taxon>
    </lineage>
</organism>
<gene>
    <name evidence="3" type="ORF">PFICI_07013</name>
</gene>
<dbReference type="EMBL" id="KI912112">
    <property type="protein sequence ID" value="ETS82011.1"/>
    <property type="molecule type" value="Genomic_DNA"/>
</dbReference>
<dbReference type="eggNOG" id="ENOG502SH37">
    <property type="taxonomic scope" value="Eukaryota"/>
</dbReference>
<dbReference type="OrthoDB" id="5211263at2759"/>
<evidence type="ECO:0000256" key="1">
    <source>
        <dbReference type="SAM" id="MobiDB-lite"/>
    </source>
</evidence>
<keyword evidence="2" id="KW-1133">Transmembrane helix</keyword>
<feature type="transmembrane region" description="Helical" evidence="2">
    <location>
        <begin position="128"/>
        <end position="147"/>
    </location>
</feature>
<keyword evidence="2" id="KW-0812">Transmembrane</keyword>
<dbReference type="OMA" id="QNTAYHS"/>
<feature type="compositionally biased region" description="Polar residues" evidence="1">
    <location>
        <begin position="193"/>
        <end position="209"/>
    </location>
</feature>
<reference evidence="4" key="1">
    <citation type="journal article" date="2015" name="BMC Genomics">
        <title>Genomic and transcriptomic analysis of the endophytic fungus Pestalotiopsis fici reveals its lifestyle and high potential for synthesis of natural products.</title>
        <authorList>
            <person name="Wang X."/>
            <person name="Zhang X."/>
            <person name="Liu L."/>
            <person name="Xiang M."/>
            <person name="Wang W."/>
            <person name="Sun X."/>
            <person name="Che Y."/>
            <person name="Guo L."/>
            <person name="Liu G."/>
            <person name="Guo L."/>
            <person name="Wang C."/>
            <person name="Yin W.B."/>
            <person name="Stadler M."/>
            <person name="Zhang X."/>
            <person name="Liu X."/>
        </authorList>
    </citation>
    <scope>NUCLEOTIDE SEQUENCE [LARGE SCALE GENOMIC DNA]</scope>
    <source>
        <strain evidence="4">W106-1 / CGMCC3.15140</strain>
    </source>
</reference>
<feature type="transmembrane region" description="Helical" evidence="2">
    <location>
        <begin position="60"/>
        <end position="81"/>
    </location>
</feature>
<name>W3XA09_PESFW</name>
<dbReference type="GeneID" id="19272026"/>
<protein>
    <submittedName>
        <fullName evidence="3">Uncharacterized protein</fullName>
    </submittedName>
</protein>
<dbReference type="RefSeq" id="XP_007833785.1">
    <property type="nucleotide sequence ID" value="XM_007835594.1"/>
</dbReference>
<proteinExistence type="predicted"/>
<dbReference type="AlphaFoldDB" id="W3XA09"/>
<dbReference type="InParanoid" id="W3XA09"/>
<feature type="transmembrane region" description="Helical" evidence="2">
    <location>
        <begin position="93"/>
        <end position="122"/>
    </location>
</feature>
<accession>W3XA09</accession>
<sequence>MRRYEGLWHKRQLVPCWILQCLAAGVFLIASGLLLAAAAYVKKNETDLDYSYYGYSTDQLLTYAAAAGSVILVFSVCTIVFDIVECVLYARRVLSPVALLVLAVLKTAAWGAYFILAIVSAAQGSASWLDLFLSAVLVSTALSQLILGARFTHRLRKGTLDNRGNYSAAAAQHVEGGMAPPPAGYAYGGPQLNPFNDTSYRSPSPNSAVYPQKPEDPNYGVEMQSQRPPHYA</sequence>
<feature type="transmembrane region" description="Helical" evidence="2">
    <location>
        <begin position="12"/>
        <end position="40"/>
    </location>
</feature>
<keyword evidence="4" id="KW-1185">Reference proteome</keyword>